<feature type="region of interest" description="Disordered" evidence="2">
    <location>
        <begin position="112"/>
        <end position="144"/>
    </location>
</feature>
<dbReference type="SUPFAM" id="SSF55874">
    <property type="entry name" value="ATPase domain of HSP90 chaperone/DNA topoisomerase II/histidine kinase"/>
    <property type="match status" value="1"/>
</dbReference>
<keyword evidence="4" id="KW-0547">Nucleotide-binding</keyword>
<dbReference type="Pfam" id="PF13581">
    <property type="entry name" value="HATPase_c_2"/>
    <property type="match status" value="1"/>
</dbReference>
<dbReference type="PANTHER" id="PTHR35526">
    <property type="entry name" value="ANTI-SIGMA-F FACTOR RSBW-RELATED"/>
    <property type="match status" value="1"/>
</dbReference>
<evidence type="ECO:0000313" key="4">
    <source>
        <dbReference type="EMBL" id="MFE1350412.1"/>
    </source>
</evidence>
<feature type="domain" description="Histidine kinase/HSP90-like ATPase" evidence="3">
    <location>
        <begin position="3"/>
        <end position="102"/>
    </location>
</feature>
<proteinExistence type="predicted"/>
<dbReference type="Gene3D" id="3.30.565.10">
    <property type="entry name" value="Histidine kinase-like ATPase, C-terminal domain"/>
    <property type="match status" value="1"/>
</dbReference>
<dbReference type="CDD" id="cd16936">
    <property type="entry name" value="HATPase_RsbW-like"/>
    <property type="match status" value="1"/>
</dbReference>
<keyword evidence="4" id="KW-0067">ATP-binding</keyword>
<dbReference type="InterPro" id="IPR036890">
    <property type="entry name" value="HATPase_C_sf"/>
</dbReference>
<accession>A0ABW6GCH0</accession>
<evidence type="ECO:0000313" key="5">
    <source>
        <dbReference type="Proteomes" id="UP001599542"/>
    </source>
</evidence>
<evidence type="ECO:0000256" key="2">
    <source>
        <dbReference type="SAM" id="MobiDB-lite"/>
    </source>
</evidence>
<reference evidence="4 5" key="1">
    <citation type="submission" date="2024-09" db="EMBL/GenBank/DDBJ databases">
        <title>The Natural Products Discovery Center: Release of the First 8490 Sequenced Strains for Exploring Actinobacteria Biosynthetic Diversity.</title>
        <authorList>
            <person name="Kalkreuter E."/>
            <person name="Kautsar S.A."/>
            <person name="Yang D."/>
            <person name="Bader C.D."/>
            <person name="Teijaro C.N."/>
            <person name="Fluegel L."/>
            <person name="Davis C.M."/>
            <person name="Simpson J.R."/>
            <person name="Lauterbach L."/>
            <person name="Steele A.D."/>
            <person name="Gui C."/>
            <person name="Meng S."/>
            <person name="Li G."/>
            <person name="Viehrig K."/>
            <person name="Ye F."/>
            <person name="Su P."/>
            <person name="Kiefer A.F."/>
            <person name="Nichols A."/>
            <person name="Cepeda A.J."/>
            <person name="Yan W."/>
            <person name="Fan B."/>
            <person name="Jiang Y."/>
            <person name="Adhikari A."/>
            <person name="Zheng C.-J."/>
            <person name="Schuster L."/>
            <person name="Cowan T.M."/>
            <person name="Smanski M.J."/>
            <person name="Chevrette M.G."/>
            <person name="De Carvalho L.P.S."/>
            <person name="Shen B."/>
        </authorList>
    </citation>
    <scope>NUCLEOTIDE SEQUENCE [LARGE SCALE GENOMIC DNA]</scope>
    <source>
        <strain evidence="4 5">NPDC058753</strain>
    </source>
</reference>
<dbReference type="RefSeq" id="WP_380323009.1">
    <property type="nucleotide sequence ID" value="NZ_JBHYPW010000019.1"/>
</dbReference>
<evidence type="ECO:0000259" key="3">
    <source>
        <dbReference type="Pfam" id="PF13581"/>
    </source>
</evidence>
<comment type="caution">
    <text evidence="4">The sequence shown here is derived from an EMBL/GenBank/DDBJ whole genome shotgun (WGS) entry which is preliminary data.</text>
</comment>
<dbReference type="Proteomes" id="UP001599542">
    <property type="component" value="Unassembled WGS sequence"/>
</dbReference>
<keyword evidence="1" id="KW-0418">Kinase</keyword>
<dbReference type="InterPro" id="IPR050267">
    <property type="entry name" value="Anti-sigma-factor_SerPK"/>
</dbReference>
<dbReference type="PANTHER" id="PTHR35526:SF3">
    <property type="entry name" value="ANTI-SIGMA-F FACTOR RSBW"/>
    <property type="match status" value="1"/>
</dbReference>
<gene>
    <name evidence="4" type="ORF">ACFW6T_00315</name>
</gene>
<keyword evidence="1" id="KW-0808">Transferase</keyword>
<name>A0ABW6GCH0_9ACTN</name>
<dbReference type="EMBL" id="JBHYPX010000001">
    <property type="protein sequence ID" value="MFE1350412.1"/>
    <property type="molecule type" value="Genomic_DNA"/>
</dbReference>
<evidence type="ECO:0000256" key="1">
    <source>
        <dbReference type="ARBA" id="ARBA00022527"/>
    </source>
</evidence>
<keyword evidence="5" id="KW-1185">Reference proteome</keyword>
<sequence>MLETRPTSLAPARRVTVAVLTDWGVPPRTSAHDAAVLAVTELAANAVRHAAPRSPTFELELGLGAGHLDVTVRDGHPAPAALPGPDEPGGLAALADLTAGLGGGLALLPAPGGGKAVRARLPLDPSAADPTTPPPPVAAASEQP</sequence>
<organism evidence="4 5">
    <name type="scientific">Kitasatospora phosalacinea</name>
    <dbReference type="NCBI Taxonomy" id="2065"/>
    <lineage>
        <taxon>Bacteria</taxon>
        <taxon>Bacillati</taxon>
        <taxon>Actinomycetota</taxon>
        <taxon>Actinomycetes</taxon>
        <taxon>Kitasatosporales</taxon>
        <taxon>Streptomycetaceae</taxon>
        <taxon>Kitasatospora</taxon>
    </lineage>
</organism>
<dbReference type="InterPro" id="IPR003594">
    <property type="entry name" value="HATPase_dom"/>
</dbReference>
<protein>
    <submittedName>
        <fullName evidence="4">ATP-binding protein</fullName>
    </submittedName>
</protein>
<keyword evidence="1" id="KW-0723">Serine/threonine-protein kinase</keyword>
<dbReference type="GO" id="GO:0005524">
    <property type="term" value="F:ATP binding"/>
    <property type="evidence" value="ECO:0007669"/>
    <property type="project" value="UniProtKB-KW"/>
</dbReference>